<dbReference type="AlphaFoldDB" id="A0AA40GBP8"/>
<keyword evidence="2" id="KW-1185">Reference proteome</keyword>
<evidence type="ECO:0000313" key="1">
    <source>
        <dbReference type="EMBL" id="KAK1134814.1"/>
    </source>
</evidence>
<gene>
    <name evidence="1" type="ORF">K0M31_007585</name>
</gene>
<organism evidence="1 2">
    <name type="scientific">Melipona bicolor</name>
    <dbReference type="NCBI Taxonomy" id="60889"/>
    <lineage>
        <taxon>Eukaryota</taxon>
        <taxon>Metazoa</taxon>
        <taxon>Ecdysozoa</taxon>
        <taxon>Arthropoda</taxon>
        <taxon>Hexapoda</taxon>
        <taxon>Insecta</taxon>
        <taxon>Pterygota</taxon>
        <taxon>Neoptera</taxon>
        <taxon>Endopterygota</taxon>
        <taxon>Hymenoptera</taxon>
        <taxon>Apocrita</taxon>
        <taxon>Aculeata</taxon>
        <taxon>Apoidea</taxon>
        <taxon>Anthophila</taxon>
        <taxon>Apidae</taxon>
        <taxon>Melipona</taxon>
    </lineage>
</organism>
<protein>
    <submittedName>
        <fullName evidence="1">Uncharacterized protein</fullName>
    </submittedName>
</protein>
<proteinExistence type="predicted"/>
<name>A0AA40GBP8_9HYME</name>
<comment type="caution">
    <text evidence="1">The sequence shown here is derived from an EMBL/GenBank/DDBJ whole genome shotgun (WGS) entry which is preliminary data.</text>
</comment>
<reference evidence="1" key="1">
    <citation type="submission" date="2021-10" db="EMBL/GenBank/DDBJ databases">
        <title>Melipona bicolor Genome sequencing and assembly.</title>
        <authorList>
            <person name="Araujo N.S."/>
            <person name="Arias M.C."/>
        </authorList>
    </citation>
    <scope>NUCLEOTIDE SEQUENCE</scope>
    <source>
        <strain evidence="1">USP_2M_L1-L4_2017</strain>
        <tissue evidence="1">Whole body</tissue>
    </source>
</reference>
<dbReference type="Proteomes" id="UP001177670">
    <property type="component" value="Unassembled WGS sequence"/>
</dbReference>
<evidence type="ECO:0000313" key="2">
    <source>
        <dbReference type="Proteomes" id="UP001177670"/>
    </source>
</evidence>
<sequence>MKMYVTRVGIVRAGSTRSPRPEKRRRRTDLTSRFLQFGVLENQCADGYLAVPIAVQFGLLAGPPWETPGSSLGERTSRKGEAAALNLIYAAGSFDPNVFRSKF</sequence>
<dbReference type="EMBL" id="JAHYIQ010000002">
    <property type="protein sequence ID" value="KAK1134814.1"/>
    <property type="molecule type" value="Genomic_DNA"/>
</dbReference>
<accession>A0AA40GBP8</accession>